<evidence type="ECO:0000313" key="7">
    <source>
        <dbReference type="Proteomes" id="UP001597120"/>
    </source>
</evidence>
<dbReference type="EMBL" id="JBHTIU010000048">
    <property type="protein sequence ID" value="MFD0870476.1"/>
    <property type="molecule type" value="Genomic_DNA"/>
</dbReference>
<gene>
    <name evidence="6" type="primary">flgL</name>
    <name evidence="6" type="ORF">ACFQ03_15075</name>
</gene>
<organism evidence="6 7">
    <name type="scientific">Paenibacillus residui</name>
    <dbReference type="NCBI Taxonomy" id="629724"/>
    <lineage>
        <taxon>Bacteria</taxon>
        <taxon>Bacillati</taxon>
        <taxon>Bacillota</taxon>
        <taxon>Bacilli</taxon>
        <taxon>Bacillales</taxon>
        <taxon>Paenibacillaceae</taxon>
        <taxon>Paenibacillus</taxon>
    </lineage>
</organism>
<dbReference type="InterPro" id="IPR013384">
    <property type="entry name" value="Flagell_FlgL"/>
</dbReference>
<dbReference type="PANTHER" id="PTHR42792">
    <property type="entry name" value="FLAGELLIN"/>
    <property type="match status" value="1"/>
</dbReference>
<dbReference type="SUPFAM" id="SSF64518">
    <property type="entry name" value="Phase 1 flagellin"/>
    <property type="match status" value="1"/>
</dbReference>
<comment type="similarity">
    <text evidence="2">Belongs to the bacterial flagellin family.</text>
</comment>
<dbReference type="Gene3D" id="1.20.1330.10">
    <property type="entry name" value="f41 fragment of flagellin, N-terminal domain"/>
    <property type="match status" value="1"/>
</dbReference>
<evidence type="ECO:0000259" key="5">
    <source>
        <dbReference type="Pfam" id="PF00700"/>
    </source>
</evidence>
<comment type="subcellular location">
    <subcellularLocation>
        <location evidence="1">Bacterial flagellum</location>
    </subcellularLocation>
</comment>
<evidence type="ECO:0000259" key="4">
    <source>
        <dbReference type="Pfam" id="PF00669"/>
    </source>
</evidence>
<protein>
    <submittedName>
        <fullName evidence="6">Flagellar hook-associated protein FlgL</fullName>
    </submittedName>
</protein>
<keyword evidence="6" id="KW-0969">Cilium</keyword>
<dbReference type="NCBIfam" id="TIGR02550">
    <property type="entry name" value="flagell_flgL"/>
    <property type="match status" value="1"/>
</dbReference>
<name>A0ABW3DBX5_9BACL</name>
<evidence type="ECO:0000256" key="3">
    <source>
        <dbReference type="ARBA" id="ARBA00023143"/>
    </source>
</evidence>
<dbReference type="RefSeq" id="WP_379289162.1">
    <property type="nucleotide sequence ID" value="NZ_JBHTIU010000048.1"/>
</dbReference>
<comment type="caution">
    <text evidence="6">The sequence shown here is derived from an EMBL/GenBank/DDBJ whole genome shotgun (WGS) entry which is preliminary data.</text>
</comment>
<keyword evidence="7" id="KW-1185">Reference proteome</keyword>
<feature type="domain" description="Flagellin N-terminal" evidence="4">
    <location>
        <begin position="8"/>
        <end position="140"/>
    </location>
</feature>
<dbReference type="InterPro" id="IPR001492">
    <property type="entry name" value="Flagellin"/>
</dbReference>
<dbReference type="InterPro" id="IPR046358">
    <property type="entry name" value="Flagellin_C"/>
</dbReference>
<accession>A0ABW3DBX5</accession>
<proteinExistence type="inferred from homology"/>
<keyword evidence="6" id="KW-0966">Cell projection</keyword>
<dbReference type="Pfam" id="PF00669">
    <property type="entry name" value="Flagellin_N"/>
    <property type="match status" value="1"/>
</dbReference>
<dbReference type="Pfam" id="PF00700">
    <property type="entry name" value="Flagellin_C"/>
    <property type="match status" value="1"/>
</dbReference>
<dbReference type="Proteomes" id="UP001597120">
    <property type="component" value="Unassembled WGS sequence"/>
</dbReference>
<evidence type="ECO:0000256" key="2">
    <source>
        <dbReference type="ARBA" id="ARBA00005709"/>
    </source>
</evidence>
<dbReference type="InterPro" id="IPR001029">
    <property type="entry name" value="Flagellin_N"/>
</dbReference>
<sequence length="298" mass="33396">MSLRITQGMMNTQLMRDLNRNLGRMQKLQEQMNSGMKINRPSDDPVGITYGLRYRSELSTNEQYKENVNMANSWLEFSDKMLTQTENVFHRLKELTIKASTGTNNEGALDAIKVEVEELREQLLDIANSKLNGKYVFNGQLTDQPPYTSANAANDITDDRRIPLTLGAEVQVPINISGNEIFGQPGADDNAFKIFDDLITALGDKDFAAISATLDKQEQRMDEVLAMHAEIGARTNRVDLIENRLKDLGLNLESMQSKVEDADYAELIIKSKINESIYNASLSVGAKIITPSLVDFLR</sequence>
<reference evidence="7" key="1">
    <citation type="journal article" date="2019" name="Int. J. Syst. Evol. Microbiol.">
        <title>The Global Catalogue of Microorganisms (GCM) 10K type strain sequencing project: providing services to taxonomists for standard genome sequencing and annotation.</title>
        <authorList>
            <consortium name="The Broad Institute Genomics Platform"/>
            <consortium name="The Broad Institute Genome Sequencing Center for Infectious Disease"/>
            <person name="Wu L."/>
            <person name="Ma J."/>
        </authorList>
    </citation>
    <scope>NUCLEOTIDE SEQUENCE [LARGE SCALE GENOMIC DNA]</scope>
    <source>
        <strain evidence="7">CCUG 57263</strain>
    </source>
</reference>
<evidence type="ECO:0000256" key="1">
    <source>
        <dbReference type="ARBA" id="ARBA00004365"/>
    </source>
</evidence>
<feature type="domain" description="Flagellin C-terminal" evidence="5">
    <location>
        <begin position="216"/>
        <end position="296"/>
    </location>
</feature>
<keyword evidence="3" id="KW-0975">Bacterial flagellum</keyword>
<keyword evidence="6" id="KW-0282">Flagellum</keyword>
<dbReference type="PANTHER" id="PTHR42792:SF1">
    <property type="entry name" value="FLAGELLAR HOOK-ASSOCIATED PROTEIN 3"/>
    <property type="match status" value="1"/>
</dbReference>
<evidence type="ECO:0000313" key="6">
    <source>
        <dbReference type="EMBL" id="MFD0870476.1"/>
    </source>
</evidence>